<name>A0A6A6C7L4_ZASCE</name>
<proteinExistence type="predicted"/>
<dbReference type="AlphaFoldDB" id="A0A6A6C7L4"/>
<sequence>MGAGKPKQFTRPPPKKKPQKSSVLESVDDFQDAADYEESAGGKHRVGDPVKSGRAFVRAFDVYDKGLSKHPSSFDLAYNKARLQLEISQHENILEHIGVEMLDWLQLTLESHRYALKLSGDNPDVLFNTAQVLSSLAEGLSGDDRSDEAVPLLHEALELLSSCLSKQEMMYEQHQLDFPDTEEGGVPLDPDEKPAPTEDTDMQDEQSAVVEVPISASDLLDTVHASLSALITLVPLADQPGLQNLGEMAQTLTESKAPDYIKLVPAEEQDRARFSIALDRAGFIAAFANAQFEFQIIELQTYVERLETFNIPGKEADATALNTEAEARTELVLASLDRFGESSDLPAMLCWKQMSLSQDLYTQTTKLSTEDAQERRAETYKAKGDLELLRHRVANVPKADLSDGVRKSAKTLIQNAQTYYKGAVSHAKVSGDKDVEEEAQQRWDLAKTIAAMMYGGDQPAVEPDTLMEALQGCVDEGFVSEQLAQAMMQGSFASGS</sequence>
<dbReference type="OrthoDB" id="5328412at2759"/>
<accession>A0A6A6C7L4</accession>
<keyword evidence="3" id="KW-1185">Reference proteome</keyword>
<evidence type="ECO:0000313" key="2">
    <source>
        <dbReference type="EMBL" id="KAF2161729.1"/>
    </source>
</evidence>
<reference evidence="2" key="1">
    <citation type="journal article" date="2020" name="Stud. Mycol.">
        <title>101 Dothideomycetes genomes: a test case for predicting lifestyles and emergence of pathogens.</title>
        <authorList>
            <person name="Haridas S."/>
            <person name="Albert R."/>
            <person name="Binder M."/>
            <person name="Bloem J."/>
            <person name="Labutti K."/>
            <person name="Salamov A."/>
            <person name="Andreopoulos B."/>
            <person name="Baker S."/>
            <person name="Barry K."/>
            <person name="Bills G."/>
            <person name="Bluhm B."/>
            <person name="Cannon C."/>
            <person name="Castanera R."/>
            <person name="Culley D."/>
            <person name="Daum C."/>
            <person name="Ezra D."/>
            <person name="Gonzalez J."/>
            <person name="Henrissat B."/>
            <person name="Kuo A."/>
            <person name="Liang C."/>
            <person name="Lipzen A."/>
            <person name="Lutzoni F."/>
            <person name="Magnuson J."/>
            <person name="Mondo S."/>
            <person name="Nolan M."/>
            <person name="Ohm R."/>
            <person name="Pangilinan J."/>
            <person name="Park H.-J."/>
            <person name="Ramirez L."/>
            <person name="Alfaro M."/>
            <person name="Sun H."/>
            <person name="Tritt A."/>
            <person name="Yoshinaga Y."/>
            <person name="Zwiers L.-H."/>
            <person name="Turgeon B."/>
            <person name="Goodwin S."/>
            <person name="Spatafora J."/>
            <person name="Crous P."/>
            <person name="Grigoriev I."/>
        </authorList>
    </citation>
    <scope>NUCLEOTIDE SEQUENCE</scope>
    <source>
        <strain evidence="2">ATCC 36951</strain>
    </source>
</reference>
<dbReference type="SUPFAM" id="SSF48452">
    <property type="entry name" value="TPR-like"/>
    <property type="match status" value="1"/>
</dbReference>
<feature type="compositionally biased region" description="Low complexity" evidence="1">
    <location>
        <begin position="1"/>
        <end position="10"/>
    </location>
</feature>
<dbReference type="Proteomes" id="UP000799537">
    <property type="component" value="Unassembled WGS sequence"/>
</dbReference>
<protein>
    <submittedName>
        <fullName evidence="2">Uncharacterized protein</fullName>
    </submittedName>
</protein>
<dbReference type="InterPro" id="IPR011990">
    <property type="entry name" value="TPR-like_helical_dom_sf"/>
</dbReference>
<dbReference type="Gene3D" id="1.25.40.10">
    <property type="entry name" value="Tetratricopeptide repeat domain"/>
    <property type="match status" value="1"/>
</dbReference>
<feature type="region of interest" description="Disordered" evidence="1">
    <location>
        <begin position="1"/>
        <end position="28"/>
    </location>
</feature>
<evidence type="ECO:0000313" key="3">
    <source>
        <dbReference type="Proteomes" id="UP000799537"/>
    </source>
</evidence>
<organism evidence="2 3">
    <name type="scientific">Zasmidium cellare ATCC 36951</name>
    <dbReference type="NCBI Taxonomy" id="1080233"/>
    <lineage>
        <taxon>Eukaryota</taxon>
        <taxon>Fungi</taxon>
        <taxon>Dikarya</taxon>
        <taxon>Ascomycota</taxon>
        <taxon>Pezizomycotina</taxon>
        <taxon>Dothideomycetes</taxon>
        <taxon>Dothideomycetidae</taxon>
        <taxon>Mycosphaerellales</taxon>
        <taxon>Mycosphaerellaceae</taxon>
        <taxon>Zasmidium</taxon>
    </lineage>
</organism>
<evidence type="ECO:0000256" key="1">
    <source>
        <dbReference type="SAM" id="MobiDB-lite"/>
    </source>
</evidence>
<dbReference type="EMBL" id="ML993617">
    <property type="protein sequence ID" value="KAF2161729.1"/>
    <property type="molecule type" value="Genomic_DNA"/>
</dbReference>
<dbReference type="RefSeq" id="XP_033662618.1">
    <property type="nucleotide sequence ID" value="XM_033818342.1"/>
</dbReference>
<feature type="region of interest" description="Disordered" evidence="1">
    <location>
        <begin position="179"/>
        <end position="201"/>
    </location>
</feature>
<dbReference type="GeneID" id="54571614"/>
<gene>
    <name evidence="2" type="ORF">M409DRAFT_69540</name>
</gene>